<comment type="caution">
    <text evidence="2">The sequence shown here is derived from an EMBL/GenBank/DDBJ whole genome shotgun (WGS) entry which is preliminary data.</text>
</comment>
<dbReference type="Proteomes" id="UP000078504">
    <property type="component" value="Unassembled WGS sequence"/>
</dbReference>
<dbReference type="RefSeq" id="WP_064512058.1">
    <property type="nucleotide sequence ID" value="NZ_LXEP01000004.1"/>
</dbReference>
<protein>
    <submittedName>
        <fullName evidence="2">Putative membrane protein</fullName>
    </submittedName>
</protein>
<reference evidence="2 3" key="1">
    <citation type="submission" date="2016-04" db="EMBL/GenBank/DDBJ databases">
        <title>ATOL: Assembling a taxonomically balanced genome-scale reconstruction of the evolutionary history of the Enterobacteriaceae.</title>
        <authorList>
            <person name="Plunkett G.III."/>
            <person name="Neeno-Eckwall E.C."/>
            <person name="Glasner J.D."/>
            <person name="Perna N.T."/>
        </authorList>
    </citation>
    <scope>NUCLEOTIDE SEQUENCE [LARGE SCALE GENOMIC DNA]</scope>
    <source>
        <strain evidence="2 3">ATCC 51604</strain>
    </source>
</reference>
<dbReference type="EMBL" id="LXEP01000004">
    <property type="protein sequence ID" value="OAT23697.1"/>
    <property type="molecule type" value="Genomic_DNA"/>
</dbReference>
<dbReference type="PATRIC" id="fig|1354253.4.peg.628"/>
<accession>A0A1B7I5K4</accession>
<sequence length="62" mass="7245">MKKYIACELITSIMYFFIAYIVLSICSANKYEWMLNEGEGICGIPRQAFDVRIMQAVISFFY</sequence>
<evidence type="ECO:0000313" key="2">
    <source>
        <dbReference type="EMBL" id="OAT23697.1"/>
    </source>
</evidence>
<keyword evidence="1" id="KW-1133">Transmembrane helix</keyword>
<name>A0A1B7I5K4_9ENTR</name>
<proteinExistence type="predicted"/>
<keyword evidence="1" id="KW-0812">Transmembrane</keyword>
<dbReference type="AlphaFoldDB" id="A0A1B7I5K4"/>
<feature type="transmembrane region" description="Helical" evidence="1">
    <location>
        <begin position="12"/>
        <end position="31"/>
    </location>
</feature>
<keyword evidence="1" id="KW-0472">Membrane</keyword>
<evidence type="ECO:0000313" key="3">
    <source>
        <dbReference type="Proteomes" id="UP000078504"/>
    </source>
</evidence>
<dbReference type="InterPro" id="IPR022553">
    <property type="entry name" value="DUF2645"/>
</dbReference>
<gene>
    <name evidence="2" type="ORF">M977_00611</name>
</gene>
<dbReference type="Pfam" id="PF10840">
    <property type="entry name" value="DUF2645"/>
    <property type="match status" value="1"/>
</dbReference>
<organism evidence="2 3">
    <name type="scientific">Buttiauxella gaviniae ATCC 51604</name>
    <dbReference type="NCBI Taxonomy" id="1354253"/>
    <lineage>
        <taxon>Bacteria</taxon>
        <taxon>Pseudomonadati</taxon>
        <taxon>Pseudomonadota</taxon>
        <taxon>Gammaproteobacteria</taxon>
        <taxon>Enterobacterales</taxon>
        <taxon>Enterobacteriaceae</taxon>
        <taxon>Buttiauxella</taxon>
    </lineage>
</organism>
<evidence type="ECO:0000256" key="1">
    <source>
        <dbReference type="SAM" id="Phobius"/>
    </source>
</evidence>